<dbReference type="InterPro" id="IPR050129">
    <property type="entry name" value="Zn_alcohol_dh"/>
</dbReference>
<comment type="similarity">
    <text evidence="4">Belongs to the zinc-containing alcohol dehydrogenase family.</text>
</comment>
<evidence type="ECO:0000313" key="6">
    <source>
        <dbReference type="EMBL" id="KAB2930975.1"/>
    </source>
</evidence>
<dbReference type="SUPFAM" id="SSF51735">
    <property type="entry name" value="NAD(P)-binding Rossmann-fold domains"/>
    <property type="match status" value="1"/>
</dbReference>
<dbReference type="Proteomes" id="UP000460298">
    <property type="component" value="Unassembled WGS sequence"/>
</dbReference>
<dbReference type="GO" id="GO:0016616">
    <property type="term" value="F:oxidoreductase activity, acting on the CH-OH group of donors, NAD or NADP as acceptor"/>
    <property type="evidence" value="ECO:0007669"/>
    <property type="project" value="UniProtKB-ARBA"/>
</dbReference>
<dbReference type="RefSeq" id="WP_002773048.1">
    <property type="nucleotide sequence ID" value="NZ_JQDG01000078.1"/>
</dbReference>
<name>A0A833GZF1_9LEPT</name>
<dbReference type="InterPro" id="IPR002328">
    <property type="entry name" value="ADH_Zn_CS"/>
</dbReference>
<dbReference type="Pfam" id="PF08240">
    <property type="entry name" value="ADH_N"/>
    <property type="match status" value="1"/>
</dbReference>
<dbReference type="InterPro" id="IPR013149">
    <property type="entry name" value="ADH-like_C"/>
</dbReference>
<evidence type="ECO:0000256" key="2">
    <source>
        <dbReference type="ARBA" id="ARBA00022833"/>
    </source>
</evidence>
<protein>
    <submittedName>
        <fullName evidence="6">Alcohol dehydrogenase catalytic domain-containing protein</fullName>
    </submittedName>
</protein>
<dbReference type="InterPro" id="IPR036291">
    <property type="entry name" value="NAD(P)-bd_dom_sf"/>
</dbReference>
<sequence length="343" mass="36500">MKAALLVSGKKELEIVERSLPAPGTGQVRLRVKACGVCGSDVHLILHGTMKCSAYPRVPGHEISGVVEELGEGCHRFKAGDRVVVAAGTSCGECRHCLEGQENLCDQVGVFGFDRDGGYAEEMIVDERYLNLLPESIPFSLGAILADAVSTPYHALRYRGHLRAGETVAVFGTGGLGIHAVALARALGAGRVIALDVDGGALANADAYGADEIVNLREAKNPGKALKEVSGGVDVLLDFSGRAENVAESVRAMNRGGRMILVGIGRSALHFSMPFLLIERQITVGGSYGSDRRALPELIELVSTGRLDLTKSVTSVHKLEEANECLHALEERRGNPIRFVLEP</sequence>
<gene>
    <name evidence="6" type="ORF">F9K24_14880</name>
</gene>
<evidence type="ECO:0000256" key="3">
    <source>
        <dbReference type="ARBA" id="ARBA00023002"/>
    </source>
</evidence>
<dbReference type="PANTHER" id="PTHR43401:SF2">
    <property type="entry name" value="L-THREONINE 3-DEHYDROGENASE"/>
    <property type="match status" value="1"/>
</dbReference>
<dbReference type="SUPFAM" id="SSF50129">
    <property type="entry name" value="GroES-like"/>
    <property type="match status" value="1"/>
</dbReference>
<dbReference type="PANTHER" id="PTHR43401">
    <property type="entry name" value="L-THREONINE 3-DEHYDROGENASE"/>
    <property type="match status" value="1"/>
</dbReference>
<evidence type="ECO:0000313" key="7">
    <source>
        <dbReference type="Proteomes" id="UP000460298"/>
    </source>
</evidence>
<comment type="caution">
    <text evidence="6">The sequence shown here is derived from an EMBL/GenBank/DDBJ whole genome shotgun (WGS) entry which is preliminary data.</text>
</comment>
<dbReference type="GO" id="GO:0008270">
    <property type="term" value="F:zinc ion binding"/>
    <property type="evidence" value="ECO:0007669"/>
    <property type="project" value="InterPro"/>
</dbReference>
<evidence type="ECO:0000256" key="1">
    <source>
        <dbReference type="ARBA" id="ARBA00022723"/>
    </source>
</evidence>
<organism evidence="6 7">
    <name type="scientific">Leptonema illini</name>
    <dbReference type="NCBI Taxonomy" id="183"/>
    <lineage>
        <taxon>Bacteria</taxon>
        <taxon>Pseudomonadati</taxon>
        <taxon>Spirochaetota</taxon>
        <taxon>Spirochaetia</taxon>
        <taxon>Leptospirales</taxon>
        <taxon>Leptospiraceae</taxon>
        <taxon>Leptonema</taxon>
    </lineage>
</organism>
<dbReference type="EMBL" id="WBUI01000016">
    <property type="protein sequence ID" value="KAB2930975.1"/>
    <property type="molecule type" value="Genomic_DNA"/>
</dbReference>
<dbReference type="CDD" id="cd08254">
    <property type="entry name" value="hydroxyacyl_CoA_DH"/>
    <property type="match status" value="1"/>
</dbReference>
<dbReference type="SMART" id="SM00829">
    <property type="entry name" value="PKS_ER"/>
    <property type="match status" value="1"/>
</dbReference>
<reference evidence="6 7" key="1">
    <citation type="submission" date="2019-10" db="EMBL/GenBank/DDBJ databases">
        <title>Extracellular Electron Transfer in a Candidatus Methanoperedens spp. Enrichment Culture.</title>
        <authorList>
            <person name="Berger S."/>
            <person name="Rangel Shaw D."/>
            <person name="Berben T."/>
            <person name="In 'T Zandt M."/>
            <person name="Frank J."/>
            <person name="Reimann J."/>
            <person name="Jetten M.S.M."/>
            <person name="Welte C.U."/>
        </authorList>
    </citation>
    <scope>NUCLEOTIDE SEQUENCE [LARGE SCALE GENOMIC DNA]</scope>
    <source>
        <strain evidence="6">SB12</strain>
    </source>
</reference>
<feature type="domain" description="Enoyl reductase (ER)" evidence="5">
    <location>
        <begin position="9"/>
        <end position="334"/>
    </location>
</feature>
<dbReference type="InterPro" id="IPR013154">
    <property type="entry name" value="ADH-like_N"/>
</dbReference>
<proteinExistence type="inferred from homology"/>
<dbReference type="AlphaFoldDB" id="A0A833GZF1"/>
<dbReference type="OrthoDB" id="9769198at2"/>
<keyword evidence="3" id="KW-0560">Oxidoreductase</keyword>
<dbReference type="Gene3D" id="3.90.180.10">
    <property type="entry name" value="Medium-chain alcohol dehydrogenases, catalytic domain"/>
    <property type="match status" value="1"/>
</dbReference>
<comment type="cofactor">
    <cofactor evidence="4">
        <name>Zn(2+)</name>
        <dbReference type="ChEBI" id="CHEBI:29105"/>
    </cofactor>
</comment>
<keyword evidence="2 4" id="KW-0862">Zinc</keyword>
<dbReference type="InterPro" id="IPR011032">
    <property type="entry name" value="GroES-like_sf"/>
</dbReference>
<accession>A0A833GZF1</accession>
<evidence type="ECO:0000256" key="4">
    <source>
        <dbReference type="RuleBase" id="RU361277"/>
    </source>
</evidence>
<dbReference type="Pfam" id="PF00107">
    <property type="entry name" value="ADH_zinc_N"/>
    <property type="match status" value="1"/>
</dbReference>
<dbReference type="InterPro" id="IPR020843">
    <property type="entry name" value="ER"/>
</dbReference>
<evidence type="ECO:0000259" key="5">
    <source>
        <dbReference type="SMART" id="SM00829"/>
    </source>
</evidence>
<dbReference type="PROSITE" id="PS00059">
    <property type="entry name" value="ADH_ZINC"/>
    <property type="match status" value="1"/>
</dbReference>
<keyword evidence="1 4" id="KW-0479">Metal-binding</keyword>
<dbReference type="Gene3D" id="3.40.50.720">
    <property type="entry name" value="NAD(P)-binding Rossmann-like Domain"/>
    <property type="match status" value="1"/>
</dbReference>